<evidence type="ECO:0000313" key="3">
    <source>
        <dbReference type="Proteomes" id="UP000737391"/>
    </source>
</evidence>
<dbReference type="EMBL" id="LUFC02000768">
    <property type="protein sequence ID" value="KAF4494437.1"/>
    <property type="molecule type" value="Genomic_DNA"/>
</dbReference>
<feature type="compositionally biased region" description="Basic and acidic residues" evidence="1">
    <location>
        <begin position="163"/>
        <end position="173"/>
    </location>
</feature>
<keyword evidence="3" id="KW-1185">Reference proteome</keyword>
<evidence type="ECO:0000313" key="2">
    <source>
        <dbReference type="EMBL" id="KAF4494437.1"/>
    </source>
</evidence>
<dbReference type="Gene3D" id="2.60.270.50">
    <property type="match status" value="1"/>
</dbReference>
<organism evidence="2 3">
    <name type="scientific">Fusarium agapanthi</name>
    <dbReference type="NCBI Taxonomy" id="1803897"/>
    <lineage>
        <taxon>Eukaryota</taxon>
        <taxon>Fungi</taxon>
        <taxon>Dikarya</taxon>
        <taxon>Ascomycota</taxon>
        <taxon>Pezizomycotina</taxon>
        <taxon>Sordariomycetes</taxon>
        <taxon>Hypocreomycetidae</taxon>
        <taxon>Hypocreales</taxon>
        <taxon>Nectriaceae</taxon>
        <taxon>Fusarium</taxon>
        <taxon>Fusarium fujikuroi species complex</taxon>
    </lineage>
</organism>
<comment type="caution">
    <text evidence="2">The sequence shown here is derived from an EMBL/GenBank/DDBJ whole genome shotgun (WGS) entry which is preliminary data.</text>
</comment>
<accession>A0A9P5EBE1</accession>
<gene>
    <name evidence="2" type="ORF">FAGAP_9422</name>
</gene>
<protein>
    <submittedName>
        <fullName evidence="2">Uncharacterized protein</fullName>
    </submittedName>
</protein>
<reference evidence="2" key="1">
    <citation type="submission" date="2020-01" db="EMBL/GenBank/DDBJ databases">
        <title>Identification and distribution of gene clusters putatively required for synthesis of sphingolipid metabolism inhibitors in phylogenetically diverse species of the filamentous fungus Fusarium.</title>
        <authorList>
            <person name="Kim H.-S."/>
            <person name="Busman M."/>
            <person name="Brown D.W."/>
            <person name="Divon H."/>
            <person name="Uhlig S."/>
            <person name="Proctor R.H."/>
        </authorList>
    </citation>
    <scope>NUCLEOTIDE SEQUENCE</scope>
    <source>
        <strain evidence="2">NRRL 31653</strain>
    </source>
</reference>
<evidence type="ECO:0000256" key="1">
    <source>
        <dbReference type="SAM" id="MobiDB-lite"/>
    </source>
</evidence>
<sequence>MATRELLIVILNHTNEQLIAESEWPTLNHGQWTKAPDTQPPQTILAGESGMLRCKSSHIGGGVDGSITYRIVGFEGRNEAAFMWSVPYVGANKFDACCAVSDFTVEILGGRGKEAVVVFVFGPTKAADVSPGDGVSAAVTRYPVECAKSLLNLAMTRENATQKMEKPRNECKRKGCPPRGATRRVNIHRPNWPDSPKATPVVAPIIVVPTRRAIKRKAQEHGLEWRTETDRINNAEARDDDGVDDASVDMRFRNAREVAEARENAQDDYSGGEFGKAENNRDDFMCDASFCHFGRVGVEDMM</sequence>
<dbReference type="Proteomes" id="UP000737391">
    <property type="component" value="Unassembled WGS sequence"/>
</dbReference>
<feature type="region of interest" description="Disordered" evidence="1">
    <location>
        <begin position="160"/>
        <end position="196"/>
    </location>
</feature>
<dbReference type="OrthoDB" id="3748548at2759"/>
<name>A0A9P5EBE1_9HYPO</name>
<dbReference type="AlphaFoldDB" id="A0A9P5EBE1"/>
<proteinExistence type="predicted"/>